<feature type="transmembrane region" description="Helical" evidence="7">
    <location>
        <begin position="412"/>
        <end position="436"/>
    </location>
</feature>
<dbReference type="InterPro" id="IPR044770">
    <property type="entry name" value="MFS_spinster-like"/>
</dbReference>
<dbReference type="InterPro" id="IPR020846">
    <property type="entry name" value="MFS_dom"/>
</dbReference>
<organism evidence="9 10">
    <name type="scientific">Streptomyces scabichelini</name>
    <dbReference type="NCBI Taxonomy" id="2711217"/>
    <lineage>
        <taxon>Bacteria</taxon>
        <taxon>Bacillati</taxon>
        <taxon>Actinomycetota</taxon>
        <taxon>Actinomycetes</taxon>
        <taxon>Kitasatosporales</taxon>
        <taxon>Streptomycetaceae</taxon>
        <taxon>Streptomyces</taxon>
    </lineage>
</organism>
<feature type="region of interest" description="Disordered" evidence="6">
    <location>
        <begin position="1"/>
        <end position="32"/>
    </location>
</feature>
<feature type="transmembrane region" description="Helical" evidence="7">
    <location>
        <begin position="129"/>
        <end position="151"/>
    </location>
</feature>
<feature type="transmembrane region" description="Helical" evidence="7">
    <location>
        <begin position="386"/>
        <end position="406"/>
    </location>
</feature>
<proteinExistence type="predicted"/>
<keyword evidence="2" id="KW-0813">Transport</keyword>
<keyword evidence="4 7" id="KW-1133">Transmembrane helix</keyword>
<dbReference type="Pfam" id="PF07690">
    <property type="entry name" value="MFS_1"/>
    <property type="match status" value="1"/>
</dbReference>
<feature type="transmembrane region" description="Helical" evidence="7">
    <location>
        <begin position="348"/>
        <end position="365"/>
    </location>
</feature>
<dbReference type="GO" id="GO:0022857">
    <property type="term" value="F:transmembrane transporter activity"/>
    <property type="evidence" value="ECO:0007669"/>
    <property type="project" value="InterPro"/>
</dbReference>
<evidence type="ECO:0000256" key="6">
    <source>
        <dbReference type="SAM" id="MobiDB-lite"/>
    </source>
</evidence>
<feature type="transmembrane region" description="Helical" evidence="7">
    <location>
        <begin position="194"/>
        <end position="214"/>
    </location>
</feature>
<protein>
    <submittedName>
        <fullName evidence="9">MFS transporter</fullName>
    </submittedName>
</protein>
<evidence type="ECO:0000313" key="9">
    <source>
        <dbReference type="EMBL" id="NGO14008.1"/>
    </source>
</evidence>
<evidence type="ECO:0000259" key="8">
    <source>
        <dbReference type="PROSITE" id="PS50850"/>
    </source>
</evidence>
<evidence type="ECO:0000313" key="10">
    <source>
        <dbReference type="Proteomes" id="UP000472335"/>
    </source>
</evidence>
<name>A0A6G4VIM2_9ACTN</name>
<gene>
    <name evidence="9" type="ORF">G5C60_42080</name>
</gene>
<feature type="transmembrane region" description="Helical" evidence="7">
    <location>
        <begin position="258"/>
        <end position="278"/>
    </location>
</feature>
<evidence type="ECO:0000256" key="7">
    <source>
        <dbReference type="SAM" id="Phobius"/>
    </source>
</evidence>
<feature type="transmembrane region" description="Helical" evidence="7">
    <location>
        <begin position="104"/>
        <end position="123"/>
    </location>
</feature>
<dbReference type="SUPFAM" id="SSF103473">
    <property type="entry name" value="MFS general substrate transporter"/>
    <property type="match status" value="1"/>
</dbReference>
<dbReference type="AlphaFoldDB" id="A0A6G4VIM2"/>
<keyword evidence="3 7" id="KW-0812">Transmembrane</keyword>
<comment type="subcellular location">
    <subcellularLocation>
        <location evidence="1">Cell membrane</location>
        <topology evidence="1">Multi-pass membrane protein</topology>
    </subcellularLocation>
</comment>
<dbReference type="PANTHER" id="PTHR23505:SF52">
    <property type="entry name" value="MAJOR FACILITATOR SUPERFAMILY PROTEIN"/>
    <property type="match status" value="1"/>
</dbReference>
<sequence>MATEQSAARSAASHVAPPAAASRVPSPPAASHVPHRWRNLLTLTGVNAVDSTEGNATATLFPSIASSLGLTSGNLGTLAALGKVAAVPTGPFWVWLAERTGRRAALVLTTVLGGFFGILAGFAQNFGTLLLFNTLMAACLMGGGPITNAVIADSFTDRERGKAVGILYGLTNTFAQAIGPVIALFTGLSDGWRYGMWTLGGVCVLAGLVVAVGFKDPGVGAAEEQLADLNETARVKHTVTVKSVLSLFRIPTYSVMMLSRLLSGHLLIAVFGIQFLVVERGFSNAVAAVVMVPYGAGYLVGTVGGGFLLPFVDRWWTDRGRIAFLQLAQVLFAVVAFIGTQFHYSGGIGIYCVFWALMGFGQGLNPTVNRPVVTAVVLPELRGQAFAVWLSVFEVLAWAAFSLAAGQLAESLGIQVVFLWVMVILMLVNAAVLGLLHSTYPRDARRIRDALEERRRLAGDAA</sequence>
<evidence type="ECO:0000256" key="1">
    <source>
        <dbReference type="ARBA" id="ARBA00004651"/>
    </source>
</evidence>
<dbReference type="InterPro" id="IPR011701">
    <property type="entry name" value="MFS"/>
</dbReference>
<dbReference type="PROSITE" id="PS50850">
    <property type="entry name" value="MFS"/>
    <property type="match status" value="1"/>
</dbReference>
<dbReference type="GO" id="GO:0005886">
    <property type="term" value="C:plasma membrane"/>
    <property type="evidence" value="ECO:0007669"/>
    <property type="project" value="UniProtKB-SubCell"/>
</dbReference>
<feature type="transmembrane region" description="Helical" evidence="7">
    <location>
        <begin position="163"/>
        <end position="188"/>
    </location>
</feature>
<dbReference type="InterPro" id="IPR036259">
    <property type="entry name" value="MFS_trans_sf"/>
</dbReference>
<evidence type="ECO:0000256" key="3">
    <source>
        <dbReference type="ARBA" id="ARBA00022692"/>
    </source>
</evidence>
<accession>A0A6G4VIM2</accession>
<evidence type="ECO:0000256" key="5">
    <source>
        <dbReference type="ARBA" id="ARBA00023136"/>
    </source>
</evidence>
<feature type="transmembrane region" description="Helical" evidence="7">
    <location>
        <begin position="284"/>
        <end position="310"/>
    </location>
</feature>
<feature type="transmembrane region" description="Helical" evidence="7">
    <location>
        <begin position="322"/>
        <end position="342"/>
    </location>
</feature>
<feature type="domain" description="Major facilitator superfamily (MFS) profile" evidence="8">
    <location>
        <begin position="39"/>
        <end position="440"/>
    </location>
</feature>
<comment type="caution">
    <text evidence="9">The sequence shown here is derived from an EMBL/GenBank/DDBJ whole genome shotgun (WGS) entry which is preliminary data.</text>
</comment>
<dbReference type="PANTHER" id="PTHR23505">
    <property type="entry name" value="SPINSTER"/>
    <property type="match status" value="1"/>
</dbReference>
<keyword evidence="10" id="KW-1185">Reference proteome</keyword>
<dbReference type="Gene3D" id="1.20.1250.20">
    <property type="entry name" value="MFS general substrate transporter like domains"/>
    <property type="match status" value="1"/>
</dbReference>
<evidence type="ECO:0000256" key="4">
    <source>
        <dbReference type="ARBA" id="ARBA00022989"/>
    </source>
</evidence>
<dbReference type="RefSeq" id="WP_165267948.1">
    <property type="nucleotide sequence ID" value="NZ_JAAKZY010000227.1"/>
</dbReference>
<keyword evidence="5 7" id="KW-0472">Membrane</keyword>
<evidence type="ECO:0000256" key="2">
    <source>
        <dbReference type="ARBA" id="ARBA00022448"/>
    </source>
</evidence>
<dbReference type="EMBL" id="JAAKZY010000227">
    <property type="protein sequence ID" value="NGO14008.1"/>
    <property type="molecule type" value="Genomic_DNA"/>
</dbReference>
<dbReference type="Proteomes" id="UP000472335">
    <property type="component" value="Unassembled WGS sequence"/>
</dbReference>
<reference evidence="9 10" key="1">
    <citation type="submission" date="2020-02" db="EMBL/GenBank/DDBJ databases">
        <title>Whole-genome analyses of novel actinobacteria.</title>
        <authorList>
            <person name="Sahin N."/>
            <person name="Gencbay T."/>
        </authorList>
    </citation>
    <scope>NUCLEOTIDE SEQUENCE [LARGE SCALE GENOMIC DNA]</scope>
    <source>
        <strain evidence="9 10">HC44</strain>
    </source>
</reference>